<comment type="caution">
    <text evidence="1">The sequence shown here is derived from an EMBL/GenBank/DDBJ whole genome shotgun (WGS) entry which is preliminary data.</text>
</comment>
<protein>
    <submittedName>
        <fullName evidence="1">Uncharacterized protein</fullName>
    </submittedName>
</protein>
<dbReference type="EMBL" id="JACHXN010000005">
    <property type="protein sequence ID" value="MBB3145714.1"/>
    <property type="molecule type" value="Genomic_DNA"/>
</dbReference>
<organism evidence="1 2">
    <name type="scientific">Phyllobacterium trifolii</name>
    <dbReference type="NCBI Taxonomy" id="300193"/>
    <lineage>
        <taxon>Bacteria</taxon>
        <taxon>Pseudomonadati</taxon>
        <taxon>Pseudomonadota</taxon>
        <taxon>Alphaproteobacteria</taxon>
        <taxon>Hyphomicrobiales</taxon>
        <taxon>Phyllobacteriaceae</taxon>
        <taxon>Phyllobacterium</taxon>
    </lineage>
</organism>
<keyword evidence="2" id="KW-1185">Reference proteome</keyword>
<dbReference type="AlphaFoldDB" id="A0A839U6V3"/>
<dbReference type="Proteomes" id="UP000554520">
    <property type="component" value="Unassembled WGS sequence"/>
</dbReference>
<name>A0A839U6V3_9HYPH</name>
<evidence type="ECO:0000313" key="2">
    <source>
        <dbReference type="Proteomes" id="UP000554520"/>
    </source>
</evidence>
<sequence>MTSMSSTIIWSNCNILACHTIFTATVQFRLEKAF</sequence>
<proteinExistence type="predicted"/>
<reference evidence="1 2" key="1">
    <citation type="submission" date="2020-08" db="EMBL/GenBank/DDBJ databases">
        <title>Genomic Encyclopedia of Type Strains, Phase III (KMG-III): the genomes of soil and plant-associated and newly described type strains.</title>
        <authorList>
            <person name="Whitman W."/>
        </authorList>
    </citation>
    <scope>NUCLEOTIDE SEQUENCE [LARGE SCALE GENOMIC DNA]</scope>
    <source>
        <strain evidence="1 2">CECT 7015</strain>
    </source>
</reference>
<gene>
    <name evidence="1" type="ORF">FHS21_002126</name>
</gene>
<evidence type="ECO:0000313" key="1">
    <source>
        <dbReference type="EMBL" id="MBB3145714.1"/>
    </source>
</evidence>
<accession>A0A839U6V3</accession>